<feature type="compositionally biased region" description="Basic and acidic residues" evidence="4">
    <location>
        <begin position="256"/>
        <end position="274"/>
    </location>
</feature>
<proteinExistence type="predicted"/>
<organism evidence="5 6">
    <name type="scientific">Cryptococcus depauperatus CBS 7841</name>
    <dbReference type="NCBI Taxonomy" id="1295531"/>
    <lineage>
        <taxon>Eukaryota</taxon>
        <taxon>Fungi</taxon>
        <taxon>Dikarya</taxon>
        <taxon>Basidiomycota</taxon>
        <taxon>Agaricomycotina</taxon>
        <taxon>Tremellomycetes</taxon>
        <taxon>Tremellales</taxon>
        <taxon>Cryptococcaceae</taxon>
        <taxon>Cryptococcus</taxon>
    </lineage>
</organism>
<dbReference type="PROSITE" id="PS50103">
    <property type="entry name" value="ZF_C3H1"/>
    <property type="match status" value="1"/>
</dbReference>
<reference evidence="5" key="1">
    <citation type="submission" date="2016-06" db="EMBL/GenBank/DDBJ databases">
        <authorList>
            <person name="Cuomo C."/>
            <person name="Litvintseva A."/>
            <person name="Heitman J."/>
            <person name="Chen Y."/>
            <person name="Sun S."/>
            <person name="Springer D."/>
            <person name="Dromer F."/>
            <person name="Young S."/>
            <person name="Zeng Q."/>
            <person name="Chapman S."/>
            <person name="Gujja S."/>
            <person name="Saif S."/>
            <person name="Birren B."/>
        </authorList>
    </citation>
    <scope>NUCLEOTIDE SEQUENCE</scope>
    <source>
        <strain evidence="5">CBS 7841</strain>
    </source>
</reference>
<feature type="region of interest" description="Disordered" evidence="4">
    <location>
        <begin position="237"/>
        <end position="345"/>
    </location>
</feature>
<dbReference type="InterPro" id="IPR039136">
    <property type="entry name" value="NUFIP1-like"/>
</dbReference>
<dbReference type="GO" id="GO:0000492">
    <property type="term" value="P:box C/D snoRNP assembly"/>
    <property type="evidence" value="ECO:0007669"/>
    <property type="project" value="TreeGrafter"/>
</dbReference>
<dbReference type="VEuPathDB" id="FungiDB:L203_00547"/>
<evidence type="ECO:0000313" key="5">
    <source>
        <dbReference type="EMBL" id="WVN85609.1"/>
    </source>
</evidence>
<dbReference type="Proteomes" id="UP000094043">
    <property type="component" value="Chromosome 1"/>
</dbReference>
<evidence type="ECO:0000256" key="2">
    <source>
        <dbReference type="ARBA" id="ARBA00022771"/>
    </source>
</evidence>
<keyword evidence="3" id="KW-0862">Zinc</keyword>
<dbReference type="GeneID" id="91084972"/>
<feature type="compositionally biased region" description="Polar residues" evidence="4">
    <location>
        <begin position="92"/>
        <end position="103"/>
    </location>
</feature>
<feature type="region of interest" description="Disordered" evidence="4">
    <location>
        <begin position="184"/>
        <end position="218"/>
    </location>
</feature>
<feature type="compositionally biased region" description="Low complexity" evidence="4">
    <location>
        <begin position="302"/>
        <end position="315"/>
    </location>
</feature>
<name>A0A1E3IZE0_9TREE</name>
<dbReference type="RefSeq" id="XP_066066309.1">
    <property type="nucleotide sequence ID" value="XM_066210212.1"/>
</dbReference>
<dbReference type="PANTHER" id="PTHR13309">
    <property type="entry name" value="NUCLEAR FRAGILE X MENTAL RETARDATION PROTEIN INTERACTING PROTEIN 1"/>
    <property type="match status" value="1"/>
</dbReference>
<dbReference type="GO" id="GO:0008270">
    <property type="term" value="F:zinc ion binding"/>
    <property type="evidence" value="ECO:0007669"/>
    <property type="project" value="UniProtKB-KW"/>
</dbReference>
<dbReference type="OrthoDB" id="273070at2759"/>
<keyword evidence="1" id="KW-0479">Metal-binding</keyword>
<dbReference type="GO" id="GO:0003723">
    <property type="term" value="F:RNA binding"/>
    <property type="evidence" value="ECO:0007669"/>
    <property type="project" value="InterPro"/>
</dbReference>
<dbReference type="PANTHER" id="PTHR13309:SF0">
    <property type="entry name" value="FMR1-INTERACTING PROTEIN NUFIP1"/>
    <property type="match status" value="1"/>
</dbReference>
<sequence length="518" mass="57177">MNYKTSTKPANSLPIRPSAPQNGQHPYPSQYAGYQHNLAGGYPQGGFFPVMYGATSFGQALFQPMVNPEGYSYSPSYLVQQSNTVPKKRPRSNNFSADQTGQSVKPWRNCSHPGCKFVGSGEQVETHEEDRHLIFAPGKIVEKSEEEERYSNRKGPLPPIQGTNIILNTPEDIEKWIAERKARWPTSKRMQEKEEEKQAAISRGEILPNNRRNGRKRDAATLAEEWGKPVVENVASARQNAGRNEMGRGRGRGRGGARDAGRCRQSNESKRDAQKVQQIDSTSKESNDSTTVKTVNGLTILETYDTSSRSESSSDSGEEDSVSSSSDTASEPHSDKGNLNESANSIGSLVEPSTAAKVDATIKPLCKFFARSGRCRLNDKCRFSHTSTSTSDFNSNAPTTVQPQPAKKQLRQPLAKRHNAFERPSMLGALLANPIQNTLSQLSQTIRFLAANDMLDNVELRPGQAEEQEREKNKVILLEELEEGLGEGNLKHQSNSNAVKVKLETADEECKINTNAEP</sequence>
<gene>
    <name evidence="5" type="ORF">L203_100758</name>
</gene>
<reference evidence="5" key="3">
    <citation type="submission" date="2024-01" db="EMBL/GenBank/DDBJ databases">
        <authorList>
            <person name="Coelho M.A."/>
            <person name="David-Palma M."/>
            <person name="Shea T."/>
            <person name="Sun S."/>
            <person name="Cuomo C.A."/>
            <person name="Heitman J."/>
        </authorList>
    </citation>
    <scope>NUCLEOTIDE SEQUENCE</scope>
    <source>
        <strain evidence="5">CBS 7841</strain>
    </source>
</reference>
<feature type="region of interest" description="Disordered" evidence="4">
    <location>
        <begin position="386"/>
        <end position="408"/>
    </location>
</feature>
<dbReference type="SUPFAM" id="SSF90229">
    <property type="entry name" value="CCCH zinc finger"/>
    <property type="match status" value="1"/>
</dbReference>
<dbReference type="InterPro" id="IPR000571">
    <property type="entry name" value="Znf_CCCH"/>
</dbReference>
<dbReference type="InterPro" id="IPR036855">
    <property type="entry name" value="Znf_CCCH_sf"/>
</dbReference>
<evidence type="ECO:0000256" key="4">
    <source>
        <dbReference type="SAM" id="MobiDB-lite"/>
    </source>
</evidence>
<dbReference type="Pfam" id="PF00642">
    <property type="entry name" value="zf-CCCH"/>
    <property type="match status" value="1"/>
</dbReference>
<reference evidence="5" key="2">
    <citation type="journal article" date="2022" name="Elife">
        <title>Obligate sexual reproduction of a homothallic fungus closely related to the Cryptococcus pathogenic species complex.</title>
        <authorList>
            <person name="Passer A.R."/>
            <person name="Clancey S.A."/>
            <person name="Shea T."/>
            <person name="David-Palma M."/>
            <person name="Averette A.F."/>
            <person name="Boekhout T."/>
            <person name="Porcel B.M."/>
            <person name="Nowrousian M."/>
            <person name="Cuomo C.A."/>
            <person name="Sun S."/>
            <person name="Heitman J."/>
            <person name="Coelho M.A."/>
        </authorList>
    </citation>
    <scope>NUCLEOTIDE SEQUENCE</scope>
    <source>
        <strain evidence="5">CBS 7841</strain>
    </source>
</reference>
<keyword evidence="6" id="KW-1185">Reference proteome</keyword>
<dbReference type="SMART" id="SM00356">
    <property type="entry name" value="ZnF_C3H1"/>
    <property type="match status" value="1"/>
</dbReference>
<dbReference type="GO" id="GO:0005634">
    <property type="term" value="C:nucleus"/>
    <property type="evidence" value="ECO:0007669"/>
    <property type="project" value="TreeGrafter"/>
</dbReference>
<protein>
    <submittedName>
        <fullName evidence="5">Uncharacterized protein</fullName>
    </submittedName>
</protein>
<dbReference type="Pfam" id="PF10453">
    <property type="entry name" value="NUFIP1"/>
    <property type="match status" value="1"/>
</dbReference>
<evidence type="ECO:0000313" key="6">
    <source>
        <dbReference type="Proteomes" id="UP000094043"/>
    </source>
</evidence>
<feature type="compositionally biased region" description="Polar residues" evidence="4">
    <location>
        <begin position="1"/>
        <end position="10"/>
    </location>
</feature>
<feature type="compositionally biased region" description="Polar residues" evidence="4">
    <location>
        <begin position="288"/>
        <end position="297"/>
    </location>
</feature>
<evidence type="ECO:0000256" key="1">
    <source>
        <dbReference type="ARBA" id="ARBA00022723"/>
    </source>
</evidence>
<evidence type="ECO:0000256" key="3">
    <source>
        <dbReference type="ARBA" id="ARBA00022833"/>
    </source>
</evidence>
<accession>A0A1E3IZE0</accession>
<feature type="region of interest" description="Disordered" evidence="4">
    <location>
        <begin position="1"/>
        <end position="31"/>
    </location>
</feature>
<dbReference type="Gene3D" id="4.10.1000.10">
    <property type="entry name" value="Zinc finger, CCCH-type"/>
    <property type="match status" value="1"/>
</dbReference>
<dbReference type="KEGG" id="cdep:91084972"/>
<keyword evidence="2" id="KW-0863">Zinc-finger</keyword>
<feature type="region of interest" description="Disordered" evidence="4">
    <location>
        <begin position="85"/>
        <end position="105"/>
    </location>
</feature>
<dbReference type="InterPro" id="IPR019496">
    <property type="entry name" value="NUFIP1_cons_dom"/>
</dbReference>
<feature type="compositionally biased region" description="Basic and acidic residues" evidence="4">
    <location>
        <begin position="189"/>
        <end position="198"/>
    </location>
</feature>
<dbReference type="AlphaFoldDB" id="A0A1E3IZE0"/>
<feature type="compositionally biased region" description="Polar residues" evidence="4">
    <location>
        <begin position="386"/>
        <end position="403"/>
    </location>
</feature>
<dbReference type="EMBL" id="CP143784">
    <property type="protein sequence ID" value="WVN85609.1"/>
    <property type="molecule type" value="Genomic_DNA"/>
</dbReference>
<feature type="region of interest" description="Disordered" evidence="4">
    <location>
        <begin position="144"/>
        <end position="164"/>
    </location>
</feature>